<sequence>MAVIIALALVSLLIVILYASALLIFTPYEEDDKYLLKIMESGFRVHDWALKGPKFLRKTEDGIAKFILGISYFILKDRKYIDDKK</sequence>
<dbReference type="AlphaFoldDB" id="A0A9W6LNS3"/>
<evidence type="ECO:0000313" key="1">
    <source>
        <dbReference type="EMBL" id="GLI56882.1"/>
    </source>
</evidence>
<proteinExistence type="predicted"/>
<dbReference type="Proteomes" id="UP001144471">
    <property type="component" value="Unassembled WGS sequence"/>
</dbReference>
<name>A0A9W6LNS3_9FUSO</name>
<dbReference type="RefSeq" id="WP_281836270.1">
    <property type="nucleotide sequence ID" value="NZ_BSDY01000011.1"/>
</dbReference>
<dbReference type="EMBL" id="BSDY01000011">
    <property type="protein sequence ID" value="GLI56882.1"/>
    <property type="molecule type" value="Genomic_DNA"/>
</dbReference>
<reference evidence="1" key="1">
    <citation type="submission" date="2022-12" db="EMBL/GenBank/DDBJ databases">
        <title>Reference genome sequencing for broad-spectrum identification of bacterial and archaeal isolates by mass spectrometry.</title>
        <authorList>
            <person name="Sekiguchi Y."/>
            <person name="Tourlousse D.M."/>
        </authorList>
    </citation>
    <scope>NUCLEOTIDE SEQUENCE</scope>
    <source>
        <strain evidence="1">10succ1</strain>
    </source>
</reference>
<gene>
    <name evidence="1" type="ORF">PM10SUCC1_23960</name>
</gene>
<accession>A0A9W6LNS3</accession>
<evidence type="ECO:0000313" key="2">
    <source>
        <dbReference type="Proteomes" id="UP001144471"/>
    </source>
</evidence>
<comment type="caution">
    <text evidence="1">The sequence shown here is derived from an EMBL/GenBank/DDBJ whole genome shotgun (WGS) entry which is preliminary data.</text>
</comment>
<organism evidence="1 2">
    <name type="scientific">Propionigenium maris DSM 9537</name>
    <dbReference type="NCBI Taxonomy" id="1123000"/>
    <lineage>
        <taxon>Bacteria</taxon>
        <taxon>Fusobacteriati</taxon>
        <taxon>Fusobacteriota</taxon>
        <taxon>Fusobacteriia</taxon>
        <taxon>Fusobacteriales</taxon>
        <taxon>Fusobacteriaceae</taxon>
        <taxon>Propionigenium</taxon>
    </lineage>
</organism>
<keyword evidence="2" id="KW-1185">Reference proteome</keyword>
<protein>
    <submittedName>
        <fullName evidence="1">Uncharacterized protein</fullName>
    </submittedName>
</protein>